<evidence type="ECO:0008006" key="3">
    <source>
        <dbReference type="Google" id="ProtNLM"/>
    </source>
</evidence>
<proteinExistence type="predicted"/>
<dbReference type="Gene3D" id="2.40.128.410">
    <property type="match status" value="1"/>
</dbReference>
<dbReference type="AlphaFoldDB" id="A0A376BZM8"/>
<organism evidence="1 2">
    <name type="scientific">Bergeyella zoohelcum</name>
    <dbReference type="NCBI Taxonomy" id="1015"/>
    <lineage>
        <taxon>Bacteria</taxon>
        <taxon>Pseudomonadati</taxon>
        <taxon>Bacteroidota</taxon>
        <taxon>Flavobacteriia</taxon>
        <taxon>Flavobacteriales</taxon>
        <taxon>Weeksellaceae</taxon>
        <taxon>Bergeyella</taxon>
    </lineage>
</organism>
<accession>A0A376BZM8</accession>
<gene>
    <name evidence="1" type="ORF">NCTC11661_00749</name>
</gene>
<dbReference type="InterPro" id="IPR025347">
    <property type="entry name" value="DUF4251"/>
</dbReference>
<dbReference type="EMBL" id="UFTJ01000001">
    <property type="protein sequence ID" value="SSZ47086.1"/>
    <property type="molecule type" value="Genomic_DNA"/>
</dbReference>
<reference evidence="1 2" key="1">
    <citation type="submission" date="2018-06" db="EMBL/GenBank/DDBJ databases">
        <authorList>
            <consortium name="Pathogen Informatics"/>
            <person name="Doyle S."/>
        </authorList>
    </citation>
    <scope>NUCLEOTIDE SEQUENCE [LARGE SCALE GENOMIC DNA]</scope>
    <source>
        <strain evidence="1 2">NCTC11661</strain>
    </source>
</reference>
<dbReference type="RefSeq" id="WP_002686497.1">
    <property type="nucleotide sequence ID" value="NZ_UFTJ01000001.1"/>
</dbReference>
<dbReference type="Proteomes" id="UP000255515">
    <property type="component" value="Unassembled WGS sequence"/>
</dbReference>
<evidence type="ECO:0000313" key="2">
    <source>
        <dbReference type="Proteomes" id="UP000255515"/>
    </source>
</evidence>
<evidence type="ECO:0000313" key="1">
    <source>
        <dbReference type="EMBL" id="SSZ47086.1"/>
    </source>
</evidence>
<sequence length="177" mass="20251">MKTYATLSSSLMFLTIWSCSSQTHILPHTLEKITEEKHFSFKAQRAHPTNQDVRAVMNTHPTHSSARLYELNTETYGMDVKEKEITVYLPYYGRRFVATMDPNDNGLNFTSNHYLYDKKTTKKGGYIITITPKDAKAVQKIFIEISKNGSAYLSVQANDRTPISYSGYITEMKSETK</sequence>
<name>A0A376BZM8_9FLAO</name>
<protein>
    <recommendedName>
        <fullName evidence="3">DUF4251 domain-containing protein</fullName>
    </recommendedName>
</protein>
<dbReference type="Pfam" id="PF14059">
    <property type="entry name" value="DUF4251"/>
    <property type="match status" value="1"/>
</dbReference>